<comment type="caution">
    <text evidence="1">The sequence shown here is derived from an EMBL/GenBank/DDBJ whole genome shotgun (WGS) entry which is preliminary data.</text>
</comment>
<name>A0ABM8TUW8_9BURK</name>
<dbReference type="PROSITE" id="PS51257">
    <property type="entry name" value="PROKAR_LIPOPROTEIN"/>
    <property type="match status" value="1"/>
</dbReference>
<sequence length="199" mass="21116">MKHCRARPVAGIRHVALQVATLLVACVGLASLASAAPLMHPRRLQLAVFDPQGVADGSQCDRVTNASEEPLTPVATLSEADVIAWDAAPALWALDAERFPVETSRAVLGDHCFVLSIDGKRLVSGVILPVDSDTLSGYPTINVIVRNGTVVLQLTTGNHHNIRLMLGEELDAVLGNQANLAHQAALIRTTDSPATRGNR</sequence>
<gene>
    <name evidence="1" type="ORF">LMG26411_07461</name>
</gene>
<evidence type="ECO:0000313" key="1">
    <source>
        <dbReference type="EMBL" id="CAG2160401.1"/>
    </source>
</evidence>
<accession>A0ABM8TUW8</accession>
<organism evidence="1 2">
    <name type="scientific">Cupriavidus numazuensis</name>
    <dbReference type="NCBI Taxonomy" id="221992"/>
    <lineage>
        <taxon>Bacteria</taxon>
        <taxon>Pseudomonadati</taxon>
        <taxon>Pseudomonadota</taxon>
        <taxon>Betaproteobacteria</taxon>
        <taxon>Burkholderiales</taxon>
        <taxon>Burkholderiaceae</taxon>
        <taxon>Cupriavidus</taxon>
    </lineage>
</organism>
<keyword evidence="2" id="KW-1185">Reference proteome</keyword>
<evidence type="ECO:0000313" key="2">
    <source>
        <dbReference type="Proteomes" id="UP000672657"/>
    </source>
</evidence>
<proteinExistence type="predicted"/>
<dbReference type="RefSeq" id="WP_211958214.1">
    <property type="nucleotide sequence ID" value="NZ_CAJPVI010000079.1"/>
</dbReference>
<dbReference type="Proteomes" id="UP000672657">
    <property type="component" value="Unassembled WGS sequence"/>
</dbReference>
<dbReference type="EMBL" id="CAJPVI010000079">
    <property type="protein sequence ID" value="CAG2160401.1"/>
    <property type="molecule type" value="Genomic_DNA"/>
</dbReference>
<reference evidence="1 2" key="1">
    <citation type="submission" date="2021-03" db="EMBL/GenBank/DDBJ databases">
        <authorList>
            <person name="Peeters C."/>
        </authorList>
    </citation>
    <scope>NUCLEOTIDE SEQUENCE [LARGE SCALE GENOMIC DNA]</scope>
    <source>
        <strain evidence="1 2">LMG 26411</strain>
    </source>
</reference>
<protein>
    <submittedName>
        <fullName evidence="1">Uncharacterized protein</fullName>
    </submittedName>
</protein>